<protein>
    <submittedName>
        <fullName evidence="1">Uncharacterized protein</fullName>
    </submittedName>
</protein>
<dbReference type="EMBL" id="CAJMWZ010001508">
    <property type="protein sequence ID" value="CAE6437320.1"/>
    <property type="molecule type" value="Genomic_DNA"/>
</dbReference>
<sequence length="149" mass="16358">MANGHTMVSFTNRDILQGGFWRFEKLSDDTGSSLNPNRITNSNANVDTNAAVASNTNNTSATGITGRTIAGADVPVRQTRNGPSTEDALFYTDALFNSRRTLFTRVQRRAILDWARRMGTTNVPTMESFDAYEKSLEADGPVGQNPHTR</sequence>
<gene>
    <name evidence="1" type="ORF">RDB_LOCUS25656</name>
</gene>
<comment type="caution">
    <text evidence="1">The sequence shown here is derived from an EMBL/GenBank/DDBJ whole genome shotgun (WGS) entry which is preliminary data.</text>
</comment>
<dbReference type="Proteomes" id="UP000663850">
    <property type="component" value="Unassembled WGS sequence"/>
</dbReference>
<organism evidence="1 2">
    <name type="scientific">Rhizoctonia solani</name>
    <dbReference type="NCBI Taxonomy" id="456999"/>
    <lineage>
        <taxon>Eukaryota</taxon>
        <taxon>Fungi</taxon>
        <taxon>Dikarya</taxon>
        <taxon>Basidiomycota</taxon>
        <taxon>Agaricomycotina</taxon>
        <taxon>Agaricomycetes</taxon>
        <taxon>Cantharellales</taxon>
        <taxon>Ceratobasidiaceae</taxon>
        <taxon>Rhizoctonia</taxon>
    </lineage>
</organism>
<dbReference type="AlphaFoldDB" id="A0A8H2XWZ0"/>
<reference evidence="1" key="1">
    <citation type="submission" date="2021-01" db="EMBL/GenBank/DDBJ databases">
        <authorList>
            <person name="Kaushik A."/>
        </authorList>
    </citation>
    <scope>NUCLEOTIDE SEQUENCE</scope>
    <source>
        <strain evidence="1">Type strain: AG8-Rh-89/</strain>
    </source>
</reference>
<proteinExistence type="predicted"/>
<accession>A0A8H2XWZ0</accession>
<evidence type="ECO:0000313" key="1">
    <source>
        <dbReference type="EMBL" id="CAE6437320.1"/>
    </source>
</evidence>
<name>A0A8H2XWZ0_9AGAM</name>
<evidence type="ECO:0000313" key="2">
    <source>
        <dbReference type="Proteomes" id="UP000663850"/>
    </source>
</evidence>
<dbReference type="OrthoDB" id="10035502at2759"/>